<dbReference type="SMART" id="SM00054">
    <property type="entry name" value="EFh"/>
    <property type="match status" value="3"/>
</dbReference>
<dbReference type="InterPro" id="IPR011992">
    <property type="entry name" value="EF-hand-dom_pair"/>
</dbReference>
<name>A0A2G5DXI7_AQUCA</name>
<sequence length="228" mass="25302">MKLITQLNPKHLFRSKKSSSVSRSDPFSSGSYSSSSDGSSTNLKERIQLGSTTPTTVLPSRNQFLIHSSKSHNDDEIISDFSSEIHLDLVQAFKLMDKDGDGKITRRELETLLKRVGADPLSEEEVKMMLTDVDREESGGGCISLEKFGEISSAFGPACDSEIRDTFDFFDVDRDGKISAEELLGVFVSIGDNQCTLEDCQRMIAGVDSDGDGFVCFEDFTRMMEHQR</sequence>
<dbReference type="Gene3D" id="1.10.238.10">
    <property type="entry name" value="EF-hand"/>
    <property type="match status" value="2"/>
</dbReference>
<dbReference type="OrthoDB" id="26525at2759"/>
<feature type="compositionally biased region" description="Low complexity" evidence="4">
    <location>
        <begin position="18"/>
        <end position="40"/>
    </location>
</feature>
<dbReference type="InterPro" id="IPR018247">
    <property type="entry name" value="EF_Hand_1_Ca_BS"/>
</dbReference>
<dbReference type="InParanoid" id="A0A2G5DXI7"/>
<dbReference type="Proteomes" id="UP000230069">
    <property type="component" value="Unassembled WGS sequence"/>
</dbReference>
<evidence type="ECO:0000256" key="3">
    <source>
        <dbReference type="ARBA" id="ARBA00022837"/>
    </source>
</evidence>
<dbReference type="GO" id="GO:0005509">
    <property type="term" value="F:calcium ion binding"/>
    <property type="evidence" value="ECO:0007669"/>
    <property type="project" value="InterPro"/>
</dbReference>
<keyword evidence="2" id="KW-0677">Repeat</keyword>
<dbReference type="PROSITE" id="PS00018">
    <property type="entry name" value="EF_HAND_1"/>
    <property type="match status" value="3"/>
</dbReference>
<feature type="domain" description="EF-hand" evidence="5">
    <location>
        <begin position="158"/>
        <end position="193"/>
    </location>
</feature>
<feature type="domain" description="EF-hand" evidence="5">
    <location>
        <begin position="195"/>
        <end position="228"/>
    </location>
</feature>
<dbReference type="FunCoup" id="A0A2G5DXI7">
    <property type="interactions" value="238"/>
</dbReference>
<protein>
    <recommendedName>
        <fullName evidence="5">EF-hand domain-containing protein</fullName>
    </recommendedName>
</protein>
<proteinExistence type="predicted"/>
<dbReference type="Pfam" id="PF13499">
    <property type="entry name" value="EF-hand_7"/>
    <property type="match status" value="2"/>
</dbReference>
<keyword evidence="7" id="KW-1185">Reference proteome</keyword>
<dbReference type="SUPFAM" id="SSF47473">
    <property type="entry name" value="EF-hand"/>
    <property type="match status" value="1"/>
</dbReference>
<evidence type="ECO:0000259" key="5">
    <source>
        <dbReference type="PROSITE" id="PS50222"/>
    </source>
</evidence>
<evidence type="ECO:0000313" key="6">
    <source>
        <dbReference type="EMBL" id="PIA48234.1"/>
    </source>
</evidence>
<reference evidence="6 7" key="1">
    <citation type="submission" date="2017-09" db="EMBL/GenBank/DDBJ databases">
        <title>WGS assembly of Aquilegia coerulea Goldsmith.</title>
        <authorList>
            <person name="Hodges S."/>
            <person name="Kramer E."/>
            <person name="Nordborg M."/>
            <person name="Tomkins J."/>
            <person name="Borevitz J."/>
            <person name="Derieg N."/>
            <person name="Yan J."/>
            <person name="Mihaltcheva S."/>
            <person name="Hayes R.D."/>
            <person name="Rokhsar D."/>
        </authorList>
    </citation>
    <scope>NUCLEOTIDE SEQUENCE [LARGE SCALE GENOMIC DNA]</scope>
    <source>
        <strain evidence="7">cv. Goldsmith</strain>
    </source>
</reference>
<evidence type="ECO:0000256" key="2">
    <source>
        <dbReference type="ARBA" id="ARBA00022737"/>
    </source>
</evidence>
<dbReference type="PANTHER" id="PTHR10891">
    <property type="entry name" value="EF-HAND CALCIUM-BINDING DOMAIN CONTAINING PROTEIN"/>
    <property type="match status" value="1"/>
</dbReference>
<organism evidence="6 7">
    <name type="scientific">Aquilegia coerulea</name>
    <name type="common">Rocky mountain columbine</name>
    <dbReference type="NCBI Taxonomy" id="218851"/>
    <lineage>
        <taxon>Eukaryota</taxon>
        <taxon>Viridiplantae</taxon>
        <taxon>Streptophyta</taxon>
        <taxon>Embryophyta</taxon>
        <taxon>Tracheophyta</taxon>
        <taxon>Spermatophyta</taxon>
        <taxon>Magnoliopsida</taxon>
        <taxon>Ranunculales</taxon>
        <taxon>Ranunculaceae</taxon>
        <taxon>Thalictroideae</taxon>
        <taxon>Aquilegia</taxon>
    </lineage>
</organism>
<feature type="region of interest" description="Disordered" evidence="4">
    <location>
        <begin position="14"/>
        <end position="42"/>
    </location>
</feature>
<dbReference type="STRING" id="218851.A0A2G5DXI7"/>
<accession>A0A2G5DXI7</accession>
<gene>
    <name evidence="6" type="ORF">AQUCO_01400664v1</name>
</gene>
<evidence type="ECO:0000256" key="4">
    <source>
        <dbReference type="SAM" id="MobiDB-lite"/>
    </source>
</evidence>
<evidence type="ECO:0000256" key="1">
    <source>
        <dbReference type="ARBA" id="ARBA00022723"/>
    </source>
</evidence>
<keyword evidence="1" id="KW-0479">Metal-binding</keyword>
<evidence type="ECO:0000313" key="7">
    <source>
        <dbReference type="Proteomes" id="UP000230069"/>
    </source>
</evidence>
<dbReference type="EMBL" id="KZ305031">
    <property type="protein sequence ID" value="PIA48234.1"/>
    <property type="molecule type" value="Genomic_DNA"/>
</dbReference>
<dbReference type="CDD" id="cd00051">
    <property type="entry name" value="EFh"/>
    <property type="match status" value="2"/>
</dbReference>
<dbReference type="FunFam" id="1.10.238.10:FF:000003">
    <property type="entry name" value="Calmodulin A"/>
    <property type="match status" value="1"/>
</dbReference>
<feature type="domain" description="EF-hand" evidence="5">
    <location>
        <begin position="84"/>
        <end position="119"/>
    </location>
</feature>
<dbReference type="InterPro" id="IPR002048">
    <property type="entry name" value="EF_hand_dom"/>
</dbReference>
<dbReference type="InterPro" id="IPR039647">
    <property type="entry name" value="EF_hand_pair_protein_CML-like"/>
</dbReference>
<dbReference type="AlphaFoldDB" id="A0A2G5DXI7"/>
<keyword evidence="3" id="KW-0106">Calcium</keyword>
<dbReference type="PROSITE" id="PS50222">
    <property type="entry name" value="EF_HAND_2"/>
    <property type="match status" value="3"/>
</dbReference>